<dbReference type="EMBL" id="FZNS01000005">
    <property type="protein sequence ID" value="SNR70043.1"/>
    <property type="molecule type" value="Genomic_DNA"/>
</dbReference>
<name>A0A238YHF7_9BACT</name>
<evidence type="ECO:0000313" key="1">
    <source>
        <dbReference type="EMBL" id="SNR70043.1"/>
    </source>
</evidence>
<evidence type="ECO:0008006" key="3">
    <source>
        <dbReference type="Google" id="ProtNLM"/>
    </source>
</evidence>
<protein>
    <recommendedName>
        <fullName evidence="3">Nucleotide-diphospho-sugar transferase</fullName>
    </recommendedName>
</protein>
<reference evidence="2" key="1">
    <citation type="submission" date="2017-06" db="EMBL/GenBank/DDBJ databases">
        <authorList>
            <person name="Varghese N."/>
            <person name="Submissions S."/>
        </authorList>
    </citation>
    <scope>NUCLEOTIDE SEQUENCE [LARGE SCALE GENOMIC DNA]</scope>
    <source>
        <strain evidence="2">DSM 28041</strain>
    </source>
</reference>
<dbReference type="AlphaFoldDB" id="A0A238YHF7"/>
<sequence length="331" mass="38875">MHLLVTQSFGRESEYRRALLTIMSFWAWYSGPASQVKTVLFTDAPDFFRQYLTDVEVDYVLLTPEKIKVMRGQIDFLHRMKIALIEEAFQRHPGADMLYVDSDTFFTADALPWMQDFRPGRSFMHLLEYTYEECRKLPLPMGVTFHAFLHLIEQQSFQTTRGTEQYTARQESWNAGVMGLPAEIVAMIPDVYQLTDQFYPPTQNHASEQYAFSLVLQTRTELHPCDQYVYHYWYRVKKQVTDLVLADTITAEFKQQTWADKLAAVRRLTQQLPAIYDTHPLMLQDNAVQAFNENRFKEGYQHAWIALRKSPFTPSFLKDVLYHAKRHITQA</sequence>
<organism evidence="1 2">
    <name type="scientific">Hymenobacter mucosus</name>
    <dbReference type="NCBI Taxonomy" id="1411120"/>
    <lineage>
        <taxon>Bacteria</taxon>
        <taxon>Pseudomonadati</taxon>
        <taxon>Bacteroidota</taxon>
        <taxon>Cytophagia</taxon>
        <taxon>Cytophagales</taxon>
        <taxon>Hymenobacteraceae</taxon>
        <taxon>Hymenobacter</taxon>
    </lineage>
</organism>
<evidence type="ECO:0000313" key="2">
    <source>
        <dbReference type="Proteomes" id="UP000198310"/>
    </source>
</evidence>
<dbReference type="RefSeq" id="WP_089333048.1">
    <property type="nucleotide sequence ID" value="NZ_FZNS01000005.1"/>
</dbReference>
<keyword evidence="2" id="KW-1185">Reference proteome</keyword>
<proteinExistence type="predicted"/>
<dbReference type="Proteomes" id="UP000198310">
    <property type="component" value="Unassembled WGS sequence"/>
</dbReference>
<gene>
    <name evidence="1" type="ORF">SAMN06269173_105211</name>
</gene>
<accession>A0A238YHF7</accession>